<dbReference type="AlphaFoldDB" id="A0A507R6M6"/>
<evidence type="ECO:0000313" key="2">
    <source>
        <dbReference type="EMBL" id="TQB77348.1"/>
    </source>
</evidence>
<dbReference type="SMART" id="SM00256">
    <property type="entry name" value="FBOX"/>
    <property type="match status" value="1"/>
</dbReference>
<feature type="domain" description="F-box" evidence="1">
    <location>
        <begin position="1"/>
        <end position="48"/>
    </location>
</feature>
<dbReference type="SUPFAM" id="SSF50978">
    <property type="entry name" value="WD40 repeat-like"/>
    <property type="match status" value="1"/>
</dbReference>
<sequence length="585" mass="66364">MISQLPSEIIYHIAAYLPALSTLLSLARTCRRLYKIILVEDSHVFRHFVKNNFPSIETPAYWKDAAVALTSRSRALDRHALIGRFVVPPRDAAKVGSHQSTRRDNPTIGYRPAIDSYEVWNGEKWADRKEVLAWGAGDEVMMRIKQLGSRKQEKWLVFNDLDHISSYDDICGLRLLRPEQHGKEADREHLIFGRIRGDLVHIVISPDEATYEYKQKFATHGFSIDRMDLSRGSEPVLAAHLDSDSIALYHTASEETEVQPFVHIPVVTAGATRAKYSGFLSSHRLAVGTGGLGNSLSVFTILPERVSICREIGVDELDIENRNGIAQKAHVTAIAPLKMQGVEESSGDVFLAGWGDREVRLHDLRSNRPYESTYRDSTDDNPVYSIQPFSQDRFLVGVGADAVLKIFDLRMQSNYSYLNAKIPHARNSTKPDANRYDSTAPSTYLRKDFSLFLSHRPPKVVSNGRRHFNSTRSYRGAIYALSTPSPSSPTVYAGISDGVFRLDFASTDDLTGSCRSWFDEILSLDINMDGKSRDRVLEMSGYERPDPDDFTTVSRLRTQRPFWSLALDEEEYKYEQRTGWDRRWM</sequence>
<dbReference type="Gene3D" id="1.20.1280.50">
    <property type="match status" value="1"/>
</dbReference>
<dbReference type="Gene3D" id="2.130.10.10">
    <property type="entry name" value="YVTN repeat-like/Quinoprotein amine dehydrogenase"/>
    <property type="match status" value="1"/>
</dbReference>
<organism evidence="2 3">
    <name type="scientific">Monascus purpureus</name>
    <name type="common">Red mold</name>
    <name type="synonym">Monascus anka</name>
    <dbReference type="NCBI Taxonomy" id="5098"/>
    <lineage>
        <taxon>Eukaryota</taxon>
        <taxon>Fungi</taxon>
        <taxon>Dikarya</taxon>
        <taxon>Ascomycota</taxon>
        <taxon>Pezizomycotina</taxon>
        <taxon>Eurotiomycetes</taxon>
        <taxon>Eurotiomycetidae</taxon>
        <taxon>Eurotiales</taxon>
        <taxon>Aspergillaceae</taxon>
        <taxon>Monascus</taxon>
    </lineage>
</organism>
<gene>
    <name evidence="2" type="ORF">MPDQ_002985</name>
</gene>
<dbReference type="Proteomes" id="UP000319663">
    <property type="component" value="Unassembled WGS sequence"/>
</dbReference>
<accession>A0A507R6M6</accession>
<name>A0A507R6M6_MONPU</name>
<reference evidence="2 3" key="1">
    <citation type="submission" date="2019-06" db="EMBL/GenBank/DDBJ databases">
        <title>Wine fermentation using esterase from Monascus purpureus.</title>
        <authorList>
            <person name="Geng C."/>
            <person name="Zhang Y."/>
        </authorList>
    </citation>
    <scope>NUCLEOTIDE SEQUENCE [LARGE SCALE GENOMIC DNA]</scope>
    <source>
        <strain evidence="2">HQ1</strain>
    </source>
</reference>
<dbReference type="InterPro" id="IPR015943">
    <property type="entry name" value="WD40/YVTN_repeat-like_dom_sf"/>
</dbReference>
<dbReference type="InterPro" id="IPR001810">
    <property type="entry name" value="F-box_dom"/>
</dbReference>
<dbReference type="Pfam" id="PF12937">
    <property type="entry name" value="F-box-like"/>
    <property type="match status" value="1"/>
</dbReference>
<keyword evidence="3" id="KW-1185">Reference proteome</keyword>
<evidence type="ECO:0000259" key="1">
    <source>
        <dbReference type="PROSITE" id="PS50181"/>
    </source>
</evidence>
<dbReference type="CDD" id="cd09917">
    <property type="entry name" value="F-box_SF"/>
    <property type="match status" value="1"/>
</dbReference>
<dbReference type="STRING" id="5098.A0A507R6M6"/>
<comment type="caution">
    <text evidence="2">The sequence shown here is derived from an EMBL/GenBank/DDBJ whole genome shotgun (WGS) entry which is preliminary data.</text>
</comment>
<dbReference type="InterPro" id="IPR036322">
    <property type="entry name" value="WD40_repeat_dom_sf"/>
</dbReference>
<protein>
    <recommendedName>
        <fullName evidence="1">F-box domain-containing protein</fullName>
    </recommendedName>
</protein>
<dbReference type="InterPro" id="IPR036047">
    <property type="entry name" value="F-box-like_dom_sf"/>
</dbReference>
<dbReference type="SUPFAM" id="SSF81383">
    <property type="entry name" value="F-box domain"/>
    <property type="match status" value="1"/>
</dbReference>
<dbReference type="PROSITE" id="PS50181">
    <property type="entry name" value="FBOX"/>
    <property type="match status" value="1"/>
</dbReference>
<dbReference type="EMBL" id="VIFY01000002">
    <property type="protein sequence ID" value="TQB77348.1"/>
    <property type="molecule type" value="Genomic_DNA"/>
</dbReference>
<dbReference type="OrthoDB" id="1259151at2759"/>
<evidence type="ECO:0000313" key="3">
    <source>
        <dbReference type="Proteomes" id="UP000319663"/>
    </source>
</evidence>
<proteinExistence type="predicted"/>